<organism evidence="9 10">
    <name type="scientific">Neokomagataea anthophila</name>
    <dbReference type="NCBI Taxonomy" id="2826925"/>
    <lineage>
        <taxon>Bacteria</taxon>
        <taxon>Pseudomonadati</taxon>
        <taxon>Pseudomonadota</taxon>
        <taxon>Alphaproteobacteria</taxon>
        <taxon>Acetobacterales</taxon>
        <taxon>Acetobacteraceae</taxon>
        <taxon>Neokomagataea</taxon>
    </lineage>
</organism>
<dbReference type="PRINTS" id="PR01590">
    <property type="entry name" value="HTHFIS"/>
</dbReference>
<comment type="caution">
    <text evidence="9">The sequence shown here is derived from an EMBL/GenBank/DDBJ whole genome shotgun (WGS) entry which is preliminary data.</text>
</comment>
<evidence type="ECO:0000256" key="4">
    <source>
        <dbReference type="ARBA" id="ARBA00023015"/>
    </source>
</evidence>
<evidence type="ECO:0000256" key="6">
    <source>
        <dbReference type="PROSITE-ProRule" id="PRU00169"/>
    </source>
</evidence>
<dbReference type="EMBL" id="JAGRQH010000003">
    <property type="protein sequence ID" value="MBR0559831.1"/>
    <property type="molecule type" value="Genomic_DNA"/>
</dbReference>
<evidence type="ECO:0000313" key="10">
    <source>
        <dbReference type="Proteomes" id="UP000677812"/>
    </source>
</evidence>
<gene>
    <name evidence="9" type="ORF">KB213_07170</name>
</gene>
<reference evidence="9 10" key="1">
    <citation type="submission" date="2021-04" db="EMBL/GenBank/DDBJ databases">
        <title>The complete genome sequence of Neokomagataea sp. TBRC 2177.</title>
        <authorList>
            <person name="Charoenyingcharoen P."/>
            <person name="Yukphan P."/>
        </authorList>
    </citation>
    <scope>NUCLEOTIDE SEQUENCE [LARGE SCALE GENOMIC DNA]</scope>
    <source>
        <strain evidence="9 10">TBRC 2177</strain>
    </source>
</reference>
<dbReference type="SUPFAM" id="SSF52172">
    <property type="entry name" value="CheY-like"/>
    <property type="match status" value="1"/>
</dbReference>
<accession>A0ABS5E7P9</accession>
<dbReference type="PANTHER" id="PTHR32071">
    <property type="entry name" value="TRANSCRIPTIONAL REGULATORY PROTEIN"/>
    <property type="match status" value="1"/>
</dbReference>
<keyword evidence="10" id="KW-1185">Reference proteome</keyword>
<evidence type="ECO:0000256" key="5">
    <source>
        <dbReference type="ARBA" id="ARBA00023163"/>
    </source>
</evidence>
<dbReference type="SUPFAM" id="SSF46689">
    <property type="entry name" value="Homeodomain-like"/>
    <property type="match status" value="1"/>
</dbReference>
<dbReference type="Gene3D" id="1.10.8.60">
    <property type="match status" value="1"/>
</dbReference>
<dbReference type="Proteomes" id="UP000677812">
    <property type="component" value="Unassembled WGS sequence"/>
</dbReference>
<dbReference type="InterPro" id="IPR027417">
    <property type="entry name" value="P-loop_NTPase"/>
</dbReference>
<dbReference type="Gene3D" id="1.10.10.60">
    <property type="entry name" value="Homeodomain-like"/>
    <property type="match status" value="1"/>
</dbReference>
<name>A0ABS5E7P9_9PROT</name>
<evidence type="ECO:0000259" key="8">
    <source>
        <dbReference type="PROSITE" id="PS50110"/>
    </source>
</evidence>
<keyword evidence="2" id="KW-0067">ATP-binding</keyword>
<dbReference type="Pfam" id="PF00072">
    <property type="entry name" value="Response_reg"/>
    <property type="match status" value="1"/>
</dbReference>
<dbReference type="PROSITE" id="PS50045">
    <property type="entry name" value="SIGMA54_INTERACT_4"/>
    <property type="match status" value="1"/>
</dbReference>
<keyword evidence="5" id="KW-0804">Transcription</keyword>
<proteinExistence type="predicted"/>
<feature type="modified residue" description="4-aspartylphosphate" evidence="6">
    <location>
        <position position="62"/>
    </location>
</feature>
<dbReference type="PROSITE" id="PS50110">
    <property type="entry name" value="RESPONSE_REGULATORY"/>
    <property type="match status" value="1"/>
</dbReference>
<dbReference type="Pfam" id="PF14532">
    <property type="entry name" value="Sigma54_activ_2"/>
    <property type="match status" value="1"/>
</dbReference>
<sequence>MNTLQNESHKTFTVLFVDDDPDILSAARLLLRRHSITMLEAQNTQEALMRLASHTIDLVLLDLNYTKGARSGAEGIILLKEILLLRPNMPVIVVTGHSGITIAVEAMRTGATDFVMKPWNNGRLIALLQKNLNTPSSTPNTNTEAVFLASSPAMQAVLAKADRLAPTWASLLIYGPPASGKLSLAKRLHALSRDENPPCLICSDDSTPLPNHGKTWLCPQIEQLPHATQRHLAERLEEHDGPRLIALSSLDLLDLKKALLPRLMLHLEMNALYLPSLSQRPKDIEALTLHFLHYFSTRHALPAPALSPEHLARLQASPWPQGIRSLRAIIERTVLSGHWAEPTLPSSPPLTRNATLKDTERSLVEDALRKHSFNVSRAAQELGLTRPALYRRMARYGL</sequence>
<evidence type="ECO:0000256" key="3">
    <source>
        <dbReference type="ARBA" id="ARBA00023012"/>
    </source>
</evidence>
<dbReference type="CDD" id="cd00156">
    <property type="entry name" value="REC"/>
    <property type="match status" value="1"/>
</dbReference>
<evidence type="ECO:0000313" key="9">
    <source>
        <dbReference type="EMBL" id="MBR0559831.1"/>
    </source>
</evidence>
<dbReference type="InterPro" id="IPR002197">
    <property type="entry name" value="HTH_Fis"/>
</dbReference>
<dbReference type="Pfam" id="PF25601">
    <property type="entry name" value="AAA_lid_14"/>
    <property type="match status" value="1"/>
</dbReference>
<keyword evidence="3" id="KW-0902">Two-component regulatory system</keyword>
<evidence type="ECO:0000256" key="2">
    <source>
        <dbReference type="ARBA" id="ARBA00022840"/>
    </source>
</evidence>
<dbReference type="InterPro" id="IPR001789">
    <property type="entry name" value="Sig_transdc_resp-reg_receiver"/>
</dbReference>
<dbReference type="InterPro" id="IPR011006">
    <property type="entry name" value="CheY-like_superfamily"/>
</dbReference>
<dbReference type="InterPro" id="IPR009057">
    <property type="entry name" value="Homeodomain-like_sf"/>
</dbReference>
<keyword evidence="4" id="KW-0805">Transcription regulation</keyword>
<keyword evidence="1" id="KW-0547">Nucleotide-binding</keyword>
<dbReference type="InterPro" id="IPR002078">
    <property type="entry name" value="Sigma_54_int"/>
</dbReference>
<dbReference type="Pfam" id="PF02954">
    <property type="entry name" value="HTH_8"/>
    <property type="match status" value="1"/>
</dbReference>
<dbReference type="Gene3D" id="3.40.50.300">
    <property type="entry name" value="P-loop containing nucleotide triphosphate hydrolases"/>
    <property type="match status" value="1"/>
</dbReference>
<evidence type="ECO:0000259" key="7">
    <source>
        <dbReference type="PROSITE" id="PS50045"/>
    </source>
</evidence>
<dbReference type="Gene3D" id="3.40.50.2300">
    <property type="match status" value="1"/>
</dbReference>
<dbReference type="RefSeq" id="WP_211681627.1">
    <property type="nucleotide sequence ID" value="NZ_JAGRQH010000003.1"/>
</dbReference>
<protein>
    <submittedName>
        <fullName evidence="9">Sigma-54-dependent Fis family transcriptional regulator</fullName>
    </submittedName>
</protein>
<keyword evidence="6" id="KW-0597">Phosphoprotein</keyword>
<feature type="domain" description="Response regulatory" evidence="8">
    <location>
        <begin position="13"/>
        <end position="132"/>
    </location>
</feature>
<dbReference type="PANTHER" id="PTHR32071:SF57">
    <property type="entry name" value="C4-DICARBOXYLATE TRANSPORT TRANSCRIPTIONAL REGULATORY PROTEIN DCTD"/>
    <property type="match status" value="1"/>
</dbReference>
<dbReference type="SUPFAM" id="SSF52540">
    <property type="entry name" value="P-loop containing nucleoside triphosphate hydrolases"/>
    <property type="match status" value="1"/>
</dbReference>
<dbReference type="SMART" id="SM00448">
    <property type="entry name" value="REC"/>
    <property type="match status" value="1"/>
</dbReference>
<dbReference type="InterPro" id="IPR058031">
    <property type="entry name" value="AAA_lid_NorR"/>
</dbReference>
<evidence type="ECO:0000256" key="1">
    <source>
        <dbReference type="ARBA" id="ARBA00022741"/>
    </source>
</evidence>
<feature type="domain" description="Sigma-54 factor interaction" evidence="7">
    <location>
        <begin position="147"/>
        <end position="335"/>
    </location>
</feature>